<dbReference type="SUPFAM" id="SSF48113">
    <property type="entry name" value="Heme-dependent peroxidases"/>
    <property type="match status" value="1"/>
</dbReference>
<keyword evidence="6" id="KW-0479">Metal-binding</keyword>
<feature type="chain" id="PRO_5025534006" evidence="8">
    <location>
        <begin position="16"/>
        <end position="824"/>
    </location>
</feature>
<proteinExistence type="predicted"/>
<keyword evidence="3 9" id="KW-0560">Oxidoreductase</keyword>
<evidence type="ECO:0000256" key="2">
    <source>
        <dbReference type="ARBA" id="ARBA00022525"/>
    </source>
</evidence>
<comment type="caution">
    <text evidence="9">The sequence shown here is derived from an EMBL/GenBank/DDBJ whole genome shotgun (WGS) entry which is preliminary data.</text>
</comment>
<keyword evidence="6" id="KW-0408">Iron</keyword>
<sequence length="824" mass="91508">MITQLLWLWPALAAAAVSDQSLCRPAAQCLPADGLPGAGRSCTLPDGSAGRLCRLEVPRQQRRLGLGALAPLGSAASDERLQLSASADQQLAHQAGVSALQLLRQANQRLQTADDTSSQMIFWNSPSSSNVLAMGYSALQHLETMKQMQPRSLRRRRQRRQANLERITPSDLSIWNSPSSEEAQMKGVNALQALLLMMRQGQSTNQLLRRTRRQADPHLVPGCTPEPEPRCDAGHRYRTASGECNNLKHPLWGRSLAKQIRLLADTFDDGVFTPRRRARSGDPLPSARFISQRTMDSMATEAAAHTLSVMQMGQFIDHDITQVPIFRLDTGAGIECCEQNGARLPSVPRHPLCIPLDIPADDPFYSRHRLRCMNMVRSLPAPEPDCIARPASQLNAPTQLLDASNVYGSTDEQTAELRSFSNGRLRTSTNHMLPDKGTEPAGRSLAGGCPHSRTARMIGEPPDGRCRGHVCFQAGDERVNEQTGLAVVHTVFVRLHNHIVEQLQRNHPTWDDERLFQEGRRVLGAMMQHVTYNEWLPAVIGREFARRHGLLPLQSGYSTLYSEDVDPRISTEFSTAAFRFGHSMVRDKLTLLGADGRVTHTVNLTSTFFEPSGLMRYGMADFVRMLTTMRSMQFDMSVAKAVHEKLFNADQDHGLDLISLNVQRGREHGIPTYASVLSACTGQKIREFSDLLSVMKQKDMLRLMRVYQDVADVDLFIGGLAEAAADDALVGPTFRCVIAQQFFGLRYGDRFFYDNGGMVHSFTPRQLQELRKASFAGILCETLGAKYGDDFSRVQPLAFTMPSSKNPLQSCHSAAISRVDYSVF</sequence>
<evidence type="ECO:0000256" key="1">
    <source>
        <dbReference type="ARBA" id="ARBA00004613"/>
    </source>
</evidence>
<feature type="region of interest" description="Disordered" evidence="7">
    <location>
        <begin position="426"/>
        <end position="449"/>
    </location>
</feature>
<dbReference type="OrthoDB" id="823504at2759"/>
<dbReference type="AlphaFoldDB" id="A0A6A4VWI9"/>
<keyword evidence="4 8" id="KW-0732">Signal</keyword>
<dbReference type="GO" id="GO:0020037">
    <property type="term" value="F:heme binding"/>
    <property type="evidence" value="ECO:0007669"/>
    <property type="project" value="InterPro"/>
</dbReference>
<feature type="signal peptide" evidence="8">
    <location>
        <begin position="1"/>
        <end position="15"/>
    </location>
</feature>
<dbReference type="GO" id="GO:0004601">
    <property type="term" value="F:peroxidase activity"/>
    <property type="evidence" value="ECO:0007669"/>
    <property type="project" value="UniProtKB-KW"/>
</dbReference>
<accession>A0A6A4VWI9</accession>
<keyword evidence="2" id="KW-0964">Secreted</keyword>
<protein>
    <submittedName>
        <fullName evidence="9">Chorion peroxidase</fullName>
    </submittedName>
</protein>
<dbReference type="CDD" id="cd09823">
    <property type="entry name" value="peroxinectin_like"/>
    <property type="match status" value="1"/>
</dbReference>
<keyword evidence="5" id="KW-0325">Glycoprotein</keyword>
<dbReference type="InterPro" id="IPR010255">
    <property type="entry name" value="Haem_peroxidase_sf"/>
</dbReference>
<dbReference type="PANTHER" id="PTHR11475:SF4">
    <property type="entry name" value="CHORION PEROXIDASE"/>
    <property type="match status" value="1"/>
</dbReference>
<evidence type="ECO:0000256" key="4">
    <source>
        <dbReference type="ARBA" id="ARBA00022729"/>
    </source>
</evidence>
<organism evidence="9 10">
    <name type="scientific">Amphibalanus amphitrite</name>
    <name type="common">Striped barnacle</name>
    <name type="synonym">Balanus amphitrite</name>
    <dbReference type="NCBI Taxonomy" id="1232801"/>
    <lineage>
        <taxon>Eukaryota</taxon>
        <taxon>Metazoa</taxon>
        <taxon>Ecdysozoa</taxon>
        <taxon>Arthropoda</taxon>
        <taxon>Crustacea</taxon>
        <taxon>Multicrustacea</taxon>
        <taxon>Cirripedia</taxon>
        <taxon>Thoracica</taxon>
        <taxon>Thoracicalcarea</taxon>
        <taxon>Balanomorpha</taxon>
        <taxon>Balanoidea</taxon>
        <taxon>Balanidae</taxon>
        <taxon>Amphibalaninae</taxon>
        <taxon>Amphibalanus</taxon>
    </lineage>
</organism>
<evidence type="ECO:0000256" key="5">
    <source>
        <dbReference type="ARBA" id="ARBA00023180"/>
    </source>
</evidence>
<dbReference type="PANTHER" id="PTHR11475">
    <property type="entry name" value="OXIDASE/PEROXIDASE"/>
    <property type="match status" value="1"/>
</dbReference>
<evidence type="ECO:0000256" key="3">
    <source>
        <dbReference type="ARBA" id="ARBA00022559"/>
    </source>
</evidence>
<reference evidence="9 10" key="1">
    <citation type="submission" date="2019-07" db="EMBL/GenBank/DDBJ databases">
        <title>Draft genome assembly of a fouling barnacle, Amphibalanus amphitrite (Darwin, 1854): The first reference genome for Thecostraca.</title>
        <authorList>
            <person name="Kim W."/>
        </authorList>
    </citation>
    <scope>NUCLEOTIDE SEQUENCE [LARGE SCALE GENOMIC DNA]</scope>
    <source>
        <strain evidence="9">SNU_AA5</strain>
        <tissue evidence="9">Soma without cirri and trophi</tissue>
    </source>
</reference>
<gene>
    <name evidence="9" type="primary">Pxt_3</name>
    <name evidence="9" type="ORF">FJT64_007323</name>
</gene>
<keyword evidence="10" id="KW-1185">Reference proteome</keyword>
<dbReference type="Proteomes" id="UP000440578">
    <property type="component" value="Unassembled WGS sequence"/>
</dbReference>
<dbReference type="EMBL" id="VIIS01001636">
    <property type="protein sequence ID" value="KAF0295192.1"/>
    <property type="molecule type" value="Genomic_DNA"/>
</dbReference>
<evidence type="ECO:0000256" key="7">
    <source>
        <dbReference type="SAM" id="MobiDB-lite"/>
    </source>
</evidence>
<dbReference type="InterPro" id="IPR037120">
    <property type="entry name" value="Haem_peroxidase_sf_animal"/>
</dbReference>
<evidence type="ECO:0000256" key="8">
    <source>
        <dbReference type="SAM" id="SignalP"/>
    </source>
</evidence>
<dbReference type="PRINTS" id="PR00457">
    <property type="entry name" value="ANPEROXIDASE"/>
</dbReference>
<evidence type="ECO:0000256" key="6">
    <source>
        <dbReference type="PIRSR" id="PIRSR619791-2"/>
    </source>
</evidence>
<dbReference type="InterPro" id="IPR019791">
    <property type="entry name" value="Haem_peroxidase_animal"/>
</dbReference>
<comment type="subcellular location">
    <subcellularLocation>
        <location evidence="1">Secreted</location>
    </subcellularLocation>
</comment>
<feature type="binding site" description="axial binding residue" evidence="6">
    <location>
        <position position="582"/>
    </location>
    <ligand>
        <name>heme b</name>
        <dbReference type="ChEBI" id="CHEBI:60344"/>
    </ligand>
    <ligandPart>
        <name>Fe</name>
        <dbReference type="ChEBI" id="CHEBI:18248"/>
    </ligandPart>
</feature>
<keyword evidence="6" id="KW-0349">Heme</keyword>
<keyword evidence="3 9" id="KW-0575">Peroxidase</keyword>
<dbReference type="GO" id="GO:0046872">
    <property type="term" value="F:metal ion binding"/>
    <property type="evidence" value="ECO:0007669"/>
    <property type="project" value="UniProtKB-KW"/>
</dbReference>
<dbReference type="Pfam" id="PF03098">
    <property type="entry name" value="An_peroxidase"/>
    <property type="match status" value="1"/>
</dbReference>
<name>A0A6A4VWI9_AMPAM</name>
<dbReference type="GO" id="GO:0006979">
    <property type="term" value="P:response to oxidative stress"/>
    <property type="evidence" value="ECO:0007669"/>
    <property type="project" value="InterPro"/>
</dbReference>
<evidence type="ECO:0000313" key="10">
    <source>
        <dbReference type="Proteomes" id="UP000440578"/>
    </source>
</evidence>
<dbReference type="FunFam" id="1.10.640.10:FF:000003">
    <property type="entry name" value="chorion peroxidase"/>
    <property type="match status" value="1"/>
</dbReference>
<dbReference type="GO" id="GO:0005576">
    <property type="term" value="C:extracellular region"/>
    <property type="evidence" value="ECO:0007669"/>
    <property type="project" value="UniProtKB-SubCell"/>
</dbReference>
<evidence type="ECO:0000313" key="9">
    <source>
        <dbReference type="EMBL" id="KAF0295192.1"/>
    </source>
</evidence>
<dbReference type="PROSITE" id="PS50292">
    <property type="entry name" value="PEROXIDASE_3"/>
    <property type="match status" value="1"/>
</dbReference>
<dbReference type="Gene3D" id="1.10.640.10">
    <property type="entry name" value="Haem peroxidase domain superfamily, animal type"/>
    <property type="match status" value="1"/>
</dbReference>